<protein>
    <submittedName>
        <fullName evidence="9">GMC oxidoreductase</fullName>
    </submittedName>
</protein>
<feature type="chain" id="PRO_5042875371" evidence="6">
    <location>
        <begin position="22"/>
        <end position="605"/>
    </location>
</feature>
<comment type="similarity">
    <text evidence="1 5">Belongs to the GMC oxidoreductase family.</text>
</comment>
<dbReference type="InterPro" id="IPR000172">
    <property type="entry name" value="GMC_OxRdtase_N"/>
</dbReference>
<name>A0AAN6Z153_9PEZI</name>
<dbReference type="Gene3D" id="3.30.560.10">
    <property type="entry name" value="Glucose Oxidase, domain 3"/>
    <property type="match status" value="1"/>
</dbReference>
<evidence type="ECO:0000256" key="1">
    <source>
        <dbReference type="ARBA" id="ARBA00010790"/>
    </source>
</evidence>
<dbReference type="PIRSF" id="PIRSF000137">
    <property type="entry name" value="Alcohol_oxidase"/>
    <property type="match status" value="1"/>
</dbReference>
<dbReference type="SUPFAM" id="SSF54373">
    <property type="entry name" value="FAD-linked reductases, C-terminal domain"/>
    <property type="match status" value="1"/>
</dbReference>
<evidence type="ECO:0000256" key="2">
    <source>
        <dbReference type="ARBA" id="ARBA00023180"/>
    </source>
</evidence>
<evidence type="ECO:0000256" key="6">
    <source>
        <dbReference type="SAM" id="SignalP"/>
    </source>
</evidence>
<organism evidence="9 10">
    <name type="scientific">Parathielavia appendiculata</name>
    <dbReference type="NCBI Taxonomy" id="2587402"/>
    <lineage>
        <taxon>Eukaryota</taxon>
        <taxon>Fungi</taxon>
        <taxon>Dikarya</taxon>
        <taxon>Ascomycota</taxon>
        <taxon>Pezizomycotina</taxon>
        <taxon>Sordariomycetes</taxon>
        <taxon>Sordariomycetidae</taxon>
        <taxon>Sordariales</taxon>
        <taxon>Chaetomiaceae</taxon>
        <taxon>Parathielavia</taxon>
    </lineage>
</organism>
<evidence type="ECO:0000259" key="8">
    <source>
        <dbReference type="PROSITE" id="PS00624"/>
    </source>
</evidence>
<keyword evidence="6" id="KW-0732">Signal</keyword>
<comment type="caution">
    <text evidence="9">The sequence shown here is derived from an EMBL/GenBank/DDBJ whole genome shotgun (WGS) entry which is preliminary data.</text>
</comment>
<feature type="binding site" evidence="4">
    <location>
        <begin position="539"/>
        <end position="540"/>
    </location>
    <ligand>
        <name>FAD</name>
        <dbReference type="ChEBI" id="CHEBI:57692"/>
    </ligand>
</feature>
<dbReference type="AlphaFoldDB" id="A0AAN6Z153"/>
<reference evidence="9" key="1">
    <citation type="journal article" date="2023" name="Mol. Phylogenet. Evol.">
        <title>Genome-scale phylogeny and comparative genomics of the fungal order Sordariales.</title>
        <authorList>
            <person name="Hensen N."/>
            <person name="Bonometti L."/>
            <person name="Westerberg I."/>
            <person name="Brannstrom I.O."/>
            <person name="Guillou S."/>
            <person name="Cros-Aarteil S."/>
            <person name="Calhoun S."/>
            <person name="Haridas S."/>
            <person name="Kuo A."/>
            <person name="Mondo S."/>
            <person name="Pangilinan J."/>
            <person name="Riley R."/>
            <person name="LaButti K."/>
            <person name="Andreopoulos B."/>
            <person name="Lipzen A."/>
            <person name="Chen C."/>
            <person name="Yan M."/>
            <person name="Daum C."/>
            <person name="Ng V."/>
            <person name="Clum A."/>
            <person name="Steindorff A."/>
            <person name="Ohm R.A."/>
            <person name="Martin F."/>
            <person name="Silar P."/>
            <person name="Natvig D.O."/>
            <person name="Lalanne C."/>
            <person name="Gautier V."/>
            <person name="Ament-Velasquez S.L."/>
            <person name="Kruys A."/>
            <person name="Hutchinson M.I."/>
            <person name="Powell A.J."/>
            <person name="Barry K."/>
            <person name="Miller A.N."/>
            <person name="Grigoriev I.V."/>
            <person name="Debuchy R."/>
            <person name="Gladieux P."/>
            <person name="Hiltunen Thoren M."/>
            <person name="Johannesson H."/>
        </authorList>
    </citation>
    <scope>NUCLEOTIDE SEQUENCE</scope>
    <source>
        <strain evidence="9">CBS 731.68</strain>
    </source>
</reference>
<feature type="active site" description="Proton donor" evidence="3">
    <location>
        <position position="540"/>
    </location>
</feature>
<feature type="active site" description="Proton acceptor" evidence="3">
    <location>
        <position position="583"/>
    </location>
</feature>
<dbReference type="Proteomes" id="UP001302602">
    <property type="component" value="Unassembled WGS sequence"/>
</dbReference>
<dbReference type="SUPFAM" id="SSF51905">
    <property type="entry name" value="FAD/NAD(P)-binding domain"/>
    <property type="match status" value="1"/>
</dbReference>
<dbReference type="GO" id="GO:0050660">
    <property type="term" value="F:flavin adenine dinucleotide binding"/>
    <property type="evidence" value="ECO:0007669"/>
    <property type="project" value="InterPro"/>
</dbReference>
<proteinExistence type="inferred from homology"/>
<accession>A0AAN6Z153</accession>
<dbReference type="EMBL" id="MU853233">
    <property type="protein sequence ID" value="KAK4121551.1"/>
    <property type="molecule type" value="Genomic_DNA"/>
</dbReference>
<evidence type="ECO:0000313" key="9">
    <source>
        <dbReference type="EMBL" id="KAK4121551.1"/>
    </source>
</evidence>
<dbReference type="PANTHER" id="PTHR11552">
    <property type="entry name" value="GLUCOSE-METHANOL-CHOLINE GMC OXIDOREDUCTASE"/>
    <property type="match status" value="1"/>
</dbReference>
<feature type="domain" description="Glucose-methanol-choline oxidoreductase N-terminal" evidence="8">
    <location>
        <begin position="301"/>
        <end position="315"/>
    </location>
</feature>
<dbReference type="Gene3D" id="3.50.50.60">
    <property type="entry name" value="FAD/NAD(P)-binding domain"/>
    <property type="match status" value="1"/>
</dbReference>
<dbReference type="Pfam" id="PF05199">
    <property type="entry name" value="GMC_oxred_C"/>
    <property type="match status" value="1"/>
</dbReference>
<sequence>MVLLGRTIGVLLPLCSALTYASPVHHTRRYDAQSYDFIIVGGGTAGLALAARLTEDGKTTVLVLEAGGPPDQVAAYKAPGADLQVLGSPIDWAFTTLPQESLNGRQLVYNRGRCLGGSSAINGLTYGRGSSSLYNLWETLGNSGWGWDEVLPYFKRSTTFFPPREEVAQQEFDASLYDQGPVALSYSPYVNGTPGSIAFVESLSAIQVPTVQELNGGNNVGAKQEPLTIDDKYRRSSSYDSYYMLAKDRPNLRVLPFSPVQQIILQEDAGNLTAIGVVYIDHPGGRTLNVTATKEVIMSAGSIQTPQLLMLSGIGPTETLNEAGIKVYLANENVGQNLQDHTYFSINIEVDPSISHSSLYRDFSKLQQAEQEYWEPKGPLRAPVGLSYGFEKVPADVLISLNATTLASERPNQAHIEYYYETIYYPNIPSPYYLRHEYNTSYVSLTAGLVAPLSKGSVSVRSNSLSDPPDIDLQYYTHPEDQAVAVHAFKNLRRVLAEFAAACNCTVGANHGEVNPGPDKVRTDEQIMEYIRETAVTVWHASGTCAMLPREKGGVVDKRLRVYGVEGLRIVDASVFPVIPDQHKQGPVYMVAEKAADMIKDDWRL</sequence>
<keyword evidence="5" id="KW-0285">Flavoprotein</keyword>
<feature type="signal peptide" evidence="6">
    <location>
        <begin position="1"/>
        <end position="21"/>
    </location>
</feature>
<keyword evidence="2" id="KW-0325">Glycoprotein</keyword>
<dbReference type="RefSeq" id="XP_062645322.1">
    <property type="nucleotide sequence ID" value="XM_062797144.1"/>
</dbReference>
<evidence type="ECO:0000313" key="10">
    <source>
        <dbReference type="Proteomes" id="UP001302602"/>
    </source>
</evidence>
<reference evidence="9" key="2">
    <citation type="submission" date="2023-05" db="EMBL/GenBank/DDBJ databases">
        <authorList>
            <consortium name="Lawrence Berkeley National Laboratory"/>
            <person name="Steindorff A."/>
            <person name="Hensen N."/>
            <person name="Bonometti L."/>
            <person name="Westerberg I."/>
            <person name="Brannstrom I.O."/>
            <person name="Guillou S."/>
            <person name="Cros-Aarteil S."/>
            <person name="Calhoun S."/>
            <person name="Haridas S."/>
            <person name="Kuo A."/>
            <person name="Mondo S."/>
            <person name="Pangilinan J."/>
            <person name="Riley R."/>
            <person name="Labutti K."/>
            <person name="Andreopoulos B."/>
            <person name="Lipzen A."/>
            <person name="Chen C."/>
            <person name="Yanf M."/>
            <person name="Daum C."/>
            <person name="Ng V."/>
            <person name="Clum A."/>
            <person name="Ohm R."/>
            <person name="Martin F."/>
            <person name="Silar P."/>
            <person name="Natvig D."/>
            <person name="Lalanne C."/>
            <person name="Gautier V."/>
            <person name="Ament-Velasquez S.L."/>
            <person name="Kruys A."/>
            <person name="Hutchinson M.I."/>
            <person name="Powell A.J."/>
            <person name="Barry K."/>
            <person name="Miller A.N."/>
            <person name="Grigoriev I.V."/>
            <person name="Debuchy R."/>
            <person name="Gladieux P."/>
            <person name="Thoren M.H."/>
            <person name="Johannesson H."/>
        </authorList>
    </citation>
    <scope>NUCLEOTIDE SEQUENCE</scope>
    <source>
        <strain evidence="9">CBS 731.68</strain>
    </source>
</reference>
<dbReference type="PROSITE" id="PS00624">
    <property type="entry name" value="GMC_OXRED_2"/>
    <property type="match status" value="1"/>
</dbReference>
<dbReference type="InterPro" id="IPR007867">
    <property type="entry name" value="GMC_OxRtase_C"/>
</dbReference>
<dbReference type="GO" id="GO:0044550">
    <property type="term" value="P:secondary metabolite biosynthetic process"/>
    <property type="evidence" value="ECO:0007669"/>
    <property type="project" value="TreeGrafter"/>
</dbReference>
<dbReference type="PANTHER" id="PTHR11552:SF138">
    <property type="entry name" value="DEHYDROGENASE PKFF-RELATED"/>
    <property type="match status" value="1"/>
</dbReference>
<dbReference type="InterPro" id="IPR012132">
    <property type="entry name" value="GMC_OxRdtase"/>
</dbReference>
<evidence type="ECO:0000256" key="4">
    <source>
        <dbReference type="PIRSR" id="PIRSR000137-2"/>
    </source>
</evidence>
<gene>
    <name evidence="9" type="ORF">N657DRAFT_692084</name>
</gene>
<dbReference type="InterPro" id="IPR036188">
    <property type="entry name" value="FAD/NAD-bd_sf"/>
</dbReference>
<dbReference type="PROSITE" id="PS00623">
    <property type="entry name" value="GMC_OXRED_1"/>
    <property type="match status" value="1"/>
</dbReference>
<evidence type="ECO:0000256" key="5">
    <source>
        <dbReference type="RuleBase" id="RU003968"/>
    </source>
</evidence>
<evidence type="ECO:0000256" key="3">
    <source>
        <dbReference type="PIRSR" id="PIRSR000137-1"/>
    </source>
</evidence>
<keyword evidence="4 5" id="KW-0274">FAD</keyword>
<comment type="cofactor">
    <cofactor evidence="4">
        <name>FAD</name>
        <dbReference type="ChEBI" id="CHEBI:57692"/>
    </cofactor>
</comment>
<dbReference type="Pfam" id="PF00732">
    <property type="entry name" value="GMC_oxred_N"/>
    <property type="match status" value="1"/>
</dbReference>
<feature type="binding site" evidence="4">
    <location>
        <position position="260"/>
    </location>
    <ligand>
        <name>FAD</name>
        <dbReference type="ChEBI" id="CHEBI:57692"/>
    </ligand>
</feature>
<keyword evidence="10" id="KW-1185">Reference proteome</keyword>
<dbReference type="GeneID" id="87833911"/>
<dbReference type="GO" id="GO:0016614">
    <property type="term" value="F:oxidoreductase activity, acting on CH-OH group of donors"/>
    <property type="evidence" value="ECO:0007669"/>
    <property type="project" value="InterPro"/>
</dbReference>
<feature type="domain" description="Glucose-methanol-choline oxidoreductase N-terminal" evidence="7">
    <location>
        <begin position="112"/>
        <end position="135"/>
    </location>
</feature>
<evidence type="ECO:0000259" key="7">
    <source>
        <dbReference type="PROSITE" id="PS00623"/>
    </source>
</evidence>